<sequence length="251" mass="26802">MAWITGIRLAKHGIQLKQNYEDTKSEMPWLQLEDDNLDLVAKPDVKTHVEGTSSLSPSPQHNGVDSTRRIISSHSATHLPRPDSTVSRGSRDSLSPAVSSSHIISGPVSASGCSTVLRRARAQHNALANAFEGAWKQGNLTVEMNRDSQVWPSFSAPSKNSPDCRQSPGATPNSANPSTLPYEEEMSGMVTLKRKKNGGGGAEGDLSRSSSVSSHSQRSSSSSGGGHRIRSQSTDPGLSNRTSRGTSHNHN</sequence>
<protein>
    <submittedName>
        <fullName evidence="2">Uncharacterized protein</fullName>
    </submittedName>
</protein>
<gene>
    <name evidence="2" type="ORF">GBAR_LOCUS16681</name>
</gene>
<organism evidence="2 3">
    <name type="scientific">Geodia barretti</name>
    <name type="common">Barrett's horny sponge</name>
    <dbReference type="NCBI Taxonomy" id="519541"/>
    <lineage>
        <taxon>Eukaryota</taxon>
        <taxon>Metazoa</taxon>
        <taxon>Porifera</taxon>
        <taxon>Demospongiae</taxon>
        <taxon>Heteroscleromorpha</taxon>
        <taxon>Tetractinellida</taxon>
        <taxon>Astrophorina</taxon>
        <taxon>Geodiidae</taxon>
        <taxon>Geodia</taxon>
    </lineage>
</organism>
<evidence type="ECO:0000313" key="2">
    <source>
        <dbReference type="EMBL" id="CAI8029357.1"/>
    </source>
</evidence>
<keyword evidence="3" id="KW-1185">Reference proteome</keyword>
<proteinExistence type="predicted"/>
<feature type="compositionally biased region" description="Polar residues" evidence="1">
    <location>
        <begin position="234"/>
        <end position="251"/>
    </location>
</feature>
<name>A0AA35SI55_GEOBA</name>
<evidence type="ECO:0000256" key="1">
    <source>
        <dbReference type="SAM" id="MobiDB-lite"/>
    </source>
</evidence>
<feature type="region of interest" description="Disordered" evidence="1">
    <location>
        <begin position="73"/>
        <end position="110"/>
    </location>
</feature>
<reference evidence="2" key="1">
    <citation type="submission" date="2023-03" db="EMBL/GenBank/DDBJ databases">
        <authorList>
            <person name="Steffen K."/>
            <person name="Cardenas P."/>
        </authorList>
    </citation>
    <scope>NUCLEOTIDE SEQUENCE</scope>
</reference>
<comment type="caution">
    <text evidence="2">The sequence shown here is derived from an EMBL/GenBank/DDBJ whole genome shotgun (WGS) entry which is preliminary data.</text>
</comment>
<dbReference type="AlphaFoldDB" id="A0AA35SI55"/>
<accession>A0AA35SI55</accession>
<dbReference type="Proteomes" id="UP001174909">
    <property type="component" value="Unassembled WGS sequence"/>
</dbReference>
<feature type="compositionally biased region" description="Low complexity" evidence="1">
    <location>
        <begin position="207"/>
        <end position="222"/>
    </location>
</feature>
<feature type="compositionally biased region" description="Polar residues" evidence="1">
    <location>
        <begin position="84"/>
        <end position="103"/>
    </location>
</feature>
<feature type="compositionally biased region" description="Polar residues" evidence="1">
    <location>
        <begin position="151"/>
        <end position="179"/>
    </location>
</feature>
<dbReference type="EMBL" id="CASHTH010002397">
    <property type="protein sequence ID" value="CAI8029357.1"/>
    <property type="molecule type" value="Genomic_DNA"/>
</dbReference>
<feature type="region of interest" description="Disordered" evidence="1">
    <location>
        <begin position="151"/>
        <end position="251"/>
    </location>
</feature>
<evidence type="ECO:0000313" key="3">
    <source>
        <dbReference type="Proteomes" id="UP001174909"/>
    </source>
</evidence>